<evidence type="ECO:0000313" key="10">
    <source>
        <dbReference type="EMBL" id="ECL0130391.1"/>
    </source>
</evidence>
<evidence type="ECO:0000313" key="3">
    <source>
        <dbReference type="EMBL" id="EAC4482183.1"/>
    </source>
</evidence>
<evidence type="ECO:0000313" key="2">
    <source>
        <dbReference type="EMBL" id="EAC3882629.1"/>
    </source>
</evidence>
<evidence type="ECO:0000313" key="6">
    <source>
        <dbReference type="EMBL" id="EAG9856389.1"/>
    </source>
</evidence>
<dbReference type="EMBL" id="AAJEKY010000002">
    <property type="protein sequence ID" value="ECL0130391.1"/>
    <property type="molecule type" value="Genomic_DNA"/>
</dbReference>
<evidence type="ECO:0000256" key="1">
    <source>
        <dbReference type="SAM" id="Phobius"/>
    </source>
</evidence>
<dbReference type="EMBL" id="AABEQV010000002">
    <property type="protein sequence ID" value="EAG9856389.1"/>
    <property type="molecule type" value="Genomic_DNA"/>
</dbReference>
<reference evidence="10 17" key="2">
    <citation type="submission" date="2019-06" db="EMBL/GenBank/DDBJ databases">
        <authorList>
            <person name="Ashton P.M."/>
            <person name="Dallman T."/>
            <person name="Nair S."/>
            <person name="De Pinna E."/>
            <person name="Peters T."/>
            <person name="Grant K."/>
        </authorList>
    </citation>
    <scope>NUCLEOTIDE SEQUENCE [LARGE SCALE GENOMIC DNA]</scope>
    <source>
        <strain evidence="6 21">429821</strain>
        <strain evidence="8 19">562417</strain>
        <strain evidence="9 20">562428</strain>
        <strain evidence="7 18">563356</strain>
        <strain evidence="3 15">688377</strain>
        <strain evidence="10 17">760311</strain>
        <strain evidence="11 16">883775</strain>
    </source>
</reference>
<evidence type="ECO:0000313" key="17">
    <source>
        <dbReference type="Proteomes" id="UP000478945"/>
    </source>
</evidence>
<evidence type="ECO:0000313" key="5">
    <source>
        <dbReference type="EMBL" id="EAG0994186.1"/>
    </source>
</evidence>
<evidence type="ECO:0000313" key="9">
    <source>
        <dbReference type="EMBL" id="EAH3126585.1"/>
    </source>
</evidence>
<organism evidence="10 17">
    <name type="scientific">Listeria monocytogenes</name>
    <dbReference type="NCBI Taxonomy" id="1639"/>
    <lineage>
        <taxon>Bacteria</taxon>
        <taxon>Bacillati</taxon>
        <taxon>Bacillota</taxon>
        <taxon>Bacilli</taxon>
        <taxon>Bacillales</taxon>
        <taxon>Listeriaceae</taxon>
        <taxon>Listeria</taxon>
    </lineage>
</organism>
<feature type="transmembrane region" description="Helical" evidence="1">
    <location>
        <begin position="33"/>
        <end position="55"/>
    </location>
</feature>
<keyword evidence="1" id="KW-0812">Transmembrane</keyword>
<evidence type="ECO:0000313" key="20">
    <source>
        <dbReference type="Proteomes" id="UP000529135"/>
    </source>
</evidence>
<evidence type="ECO:0000313" key="11">
    <source>
        <dbReference type="EMBL" id="EDP8409456.1"/>
    </source>
</evidence>
<evidence type="ECO:0000313" key="12">
    <source>
        <dbReference type="Proteomes" id="UP000356407"/>
    </source>
</evidence>
<dbReference type="EMBL" id="AABAIH010000001">
    <property type="protein sequence ID" value="EAG0994186.1"/>
    <property type="molecule type" value="Genomic_DNA"/>
</dbReference>
<comment type="caution">
    <text evidence="10">The sequence shown here is derived from an EMBL/GenBank/DDBJ whole genome shotgun (WGS) entry which is preliminary data.</text>
</comment>
<dbReference type="EMBL" id="AANOZB010000002">
    <property type="protein sequence ID" value="EDP8409456.1"/>
    <property type="molecule type" value="Genomic_DNA"/>
</dbReference>
<dbReference type="Proteomes" id="UP000356407">
    <property type="component" value="Unassembled WGS sequence"/>
</dbReference>
<keyword evidence="1" id="KW-0472">Membrane</keyword>
<keyword evidence="1" id="KW-1133">Transmembrane helix</keyword>
<accession>A0A418RY81</accession>
<dbReference type="Proteomes" id="UP000517258">
    <property type="component" value="Unassembled WGS sequence"/>
</dbReference>
<evidence type="ECO:0000313" key="16">
    <source>
        <dbReference type="Proteomes" id="UP000470497"/>
    </source>
</evidence>
<dbReference type="EMBL" id="AAAIJX010000002">
    <property type="protein sequence ID" value="EAC4482183.1"/>
    <property type="molecule type" value="Genomic_DNA"/>
</dbReference>
<dbReference type="Proteomes" id="UP000548826">
    <property type="component" value="Unassembled WGS sequence"/>
</dbReference>
<feature type="transmembrane region" description="Helical" evidence="1">
    <location>
        <begin position="76"/>
        <end position="96"/>
    </location>
</feature>
<dbReference type="Proteomes" id="UP000478945">
    <property type="component" value="Unassembled WGS sequence"/>
</dbReference>
<evidence type="ECO:0000313" key="15">
    <source>
        <dbReference type="Proteomes" id="UP000413786"/>
    </source>
</evidence>
<proteinExistence type="predicted"/>
<dbReference type="EMBL" id="AAAJCR010000001">
    <property type="protein sequence ID" value="EAC5947752.1"/>
    <property type="molecule type" value="Genomic_DNA"/>
</dbReference>
<evidence type="ECO:0000313" key="19">
    <source>
        <dbReference type="Proteomes" id="UP000525068"/>
    </source>
</evidence>
<evidence type="ECO:0000313" key="7">
    <source>
        <dbReference type="EMBL" id="EAH0217598.1"/>
    </source>
</evidence>
<evidence type="ECO:0000313" key="21">
    <source>
        <dbReference type="Proteomes" id="UP000548826"/>
    </source>
</evidence>
<sequence length="98" mass="12052">MQEYHKKAMYNQKCNEMSDSCRERLENGAYLEIFLHNVSIIKFFGHKIILIMSYYSHFKHSCFYLSQKIHINPRYALFHLWIFLIYLIIYQFYLLLGE</sequence>
<evidence type="ECO:0000313" key="14">
    <source>
        <dbReference type="Proteomes" id="UP000406081"/>
    </source>
</evidence>
<reference evidence="13 14" key="1">
    <citation type="submission" date="2018-06" db="EMBL/GenBank/DDBJ databases">
        <authorList>
            <consortium name="GenomeTrakr: Next Generation Sequencing Network for Food Pathogen Tracability"/>
        </authorList>
    </citation>
    <scope>NUCLEOTIDE SEQUENCE [LARGE SCALE GENOMIC DNA]</scope>
    <source>
        <strain evidence="5 14">ARS-CC9329</strain>
        <strain evidence="2 12">CFSAN060999</strain>
        <strain evidence="4 13">FDA00009539</strain>
    </source>
</reference>
<dbReference type="EMBL" id="AABGFX010000002">
    <property type="protein sequence ID" value="EAH3126585.1"/>
    <property type="molecule type" value="Genomic_DNA"/>
</dbReference>
<name>A0A418RY81_LISMN</name>
<evidence type="ECO:0000313" key="18">
    <source>
        <dbReference type="Proteomes" id="UP000517258"/>
    </source>
</evidence>
<dbReference type="EMBL" id="AAAICE010000008">
    <property type="protein sequence ID" value="EAC3882629.1"/>
    <property type="molecule type" value="Genomic_DNA"/>
</dbReference>
<evidence type="ECO:0000313" key="8">
    <source>
        <dbReference type="EMBL" id="EAH1614724.1"/>
    </source>
</evidence>
<evidence type="ECO:0000313" key="13">
    <source>
        <dbReference type="Proteomes" id="UP000378540"/>
    </source>
</evidence>
<dbReference type="Proteomes" id="UP000413786">
    <property type="component" value="Unassembled WGS sequence"/>
</dbReference>
<dbReference type="EMBL" id="AABEVI010000002">
    <property type="protein sequence ID" value="EAH0217598.1"/>
    <property type="molecule type" value="Genomic_DNA"/>
</dbReference>
<dbReference type="EMBL" id="AABFMV010000002">
    <property type="protein sequence ID" value="EAH1614724.1"/>
    <property type="molecule type" value="Genomic_DNA"/>
</dbReference>
<gene>
    <name evidence="5" type="ORF">A3R20_06070</name>
    <name evidence="4" type="ORF">AP104_00015</name>
    <name evidence="2" type="ORF">B4X68_11500</name>
    <name evidence="8" type="ORF">D4271_04805</name>
    <name evidence="6" type="ORF">D4C60_05180</name>
    <name evidence="7" type="ORF">D4D89_04630</name>
    <name evidence="9" type="ORF">D5M70_04630</name>
    <name evidence="3" type="ORF">E0I39_04680</name>
    <name evidence="10" type="ORF">FJU19_04670</name>
    <name evidence="11" type="ORF">G3R95_000997</name>
</gene>
<dbReference type="AlphaFoldDB" id="A0A418RY81"/>
<dbReference type="Proteomes" id="UP000378540">
    <property type="component" value="Unassembled WGS sequence"/>
</dbReference>
<protein>
    <submittedName>
        <fullName evidence="10">Uncharacterized protein</fullName>
    </submittedName>
</protein>
<dbReference type="Proteomes" id="UP000525068">
    <property type="component" value="Unassembled WGS sequence"/>
</dbReference>
<dbReference type="Proteomes" id="UP000529135">
    <property type="component" value="Unassembled WGS sequence"/>
</dbReference>
<evidence type="ECO:0000313" key="4">
    <source>
        <dbReference type="EMBL" id="EAC5947752.1"/>
    </source>
</evidence>
<dbReference type="Proteomes" id="UP000470497">
    <property type="component" value="Unassembled WGS sequence"/>
</dbReference>
<dbReference type="Proteomes" id="UP000406081">
    <property type="component" value="Unassembled WGS sequence"/>
</dbReference>